<evidence type="ECO:0000256" key="7">
    <source>
        <dbReference type="ARBA" id="ARBA00023306"/>
    </source>
</evidence>
<keyword evidence="3 10" id="KW-0132">Cell division</keyword>
<sequence>MKQILLSDYYPDFFKSEEDEEEKEENRSKSKVFLICCIVMGVLLFIGLVYLRQRVQYAKLSYEISQFREDKKKVENENGYLQIRMKELNSLSRIERIAKEQLGLIVPKEIKIIQVSGLDK</sequence>
<keyword evidence="2" id="KW-1003">Cell membrane</keyword>
<keyword evidence="7" id="KW-0131">Cell cycle</keyword>
<evidence type="ECO:0000256" key="8">
    <source>
        <dbReference type="NCBIfam" id="TIGR02209"/>
    </source>
</evidence>
<evidence type="ECO:0000256" key="5">
    <source>
        <dbReference type="ARBA" id="ARBA00022989"/>
    </source>
</evidence>
<evidence type="ECO:0000256" key="9">
    <source>
        <dbReference type="SAM" id="Phobius"/>
    </source>
</evidence>
<name>A0A2M6ZGV8_9BACT</name>
<comment type="caution">
    <text evidence="10">The sequence shown here is derived from an EMBL/GenBank/DDBJ whole genome shotgun (WGS) entry which is preliminary data.</text>
</comment>
<reference evidence="11" key="1">
    <citation type="submission" date="2017-09" db="EMBL/GenBank/DDBJ databases">
        <title>Depth-based differentiation of microbial function through sediment-hosted aquifers and enrichment of novel symbionts in the deep terrestrial subsurface.</title>
        <authorList>
            <person name="Probst A.J."/>
            <person name="Ladd B."/>
            <person name="Jarett J.K."/>
            <person name="Geller-Mcgrath D.E."/>
            <person name="Sieber C.M.K."/>
            <person name="Emerson J.B."/>
            <person name="Anantharaman K."/>
            <person name="Thomas B.C."/>
            <person name="Malmstrom R."/>
            <person name="Stieglmeier M."/>
            <person name="Klingl A."/>
            <person name="Woyke T."/>
            <person name="Ryan C.M."/>
            <person name="Banfield J.F."/>
        </authorList>
    </citation>
    <scope>NUCLEOTIDE SEQUENCE [LARGE SCALE GENOMIC DNA]</scope>
</reference>
<comment type="subcellular location">
    <subcellularLocation>
        <location evidence="1">Cell membrane</location>
        <topology evidence="1">Single-pass type II membrane protein</topology>
    </subcellularLocation>
</comment>
<evidence type="ECO:0000256" key="6">
    <source>
        <dbReference type="ARBA" id="ARBA00023136"/>
    </source>
</evidence>
<dbReference type="Proteomes" id="UP000229227">
    <property type="component" value="Unassembled WGS sequence"/>
</dbReference>
<dbReference type="Pfam" id="PF04977">
    <property type="entry name" value="DivIC"/>
    <property type="match status" value="1"/>
</dbReference>
<accession>A0A2M6ZGV8</accession>
<evidence type="ECO:0000256" key="2">
    <source>
        <dbReference type="ARBA" id="ARBA00022475"/>
    </source>
</evidence>
<protein>
    <recommendedName>
        <fullName evidence="8">Cell division protein FtsL</fullName>
    </recommendedName>
</protein>
<dbReference type="InterPro" id="IPR007060">
    <property type="entry name" value="FtsL/DivIC"/>
</dbReference>
<evidence type="ECO:0000256" key="3">
    <source>
        <dbReference type="ARBA" id="ARBA00022618"/>
    </source>
</evidence>
<keyword evidence="5 9" id="KW-1133">Transmembrane helix</keyword>
<evidence type="ECO:0000256" key="1">
    <source>
        <dbReference type="ARBA" id="ARBA00004401"/>
    </source>
</evidence>
<evidence type="ECO:0000313" key="11">
    <source>
        <dbReference type="Proteomes" id="UP000229227"/>
    </source>
</evidence>
<proteinExistence type="predicted"/>
<dbReference type="InterPro" id="IPR011922">
    <property type="entry name" value="Cell_div_FtsL"/>
</dbReference>
<keyword evidence="4 9" id="KW-0812">Transmembrane</keyword>
<evidence type="ECO:0000256" key="4">
    <source>
        <dbReference type="ARBA" id="ARBA00022692"/>
    </source>
</evidence>
<dbReference type="AlphaFoldDB" id="A0A2M6ZGV8"/>
<organism evidence="10 11">
    <name type="scientific">Candidatus Desantisbacteria bacterium CG07_land_8_20_14_0_80_39_15</name>
    <dbReference type="NCBI Taxonomy" id="1974549"/>
    <lineage>
        <taxon>Bacteria</taxon>
        <taxon>Candidatus Desantisiibacteriota</taxon>
    </lineage>
</organism>
<keyword evidence="6 9" id="KW-0472">Membrane</keyword>
<evidence type="ECO:0000313" key="10">
    <source>
        <dbReference type="EMBL" id="PIU51627.1"/>
    </source>
</evidence>
<dbReference type="NCBIfam" id="TIGR02209">
    <property type="entry name" value="ftsL_broad"/>
    <property type="match status" value="1"/>
</dbReference>
<dbReference type="GO" id="GO:0051301">
    <property type="term" value="P:cell division"/>
    <property type="evidence" value="ECO:0007669"/>
    <property type="project" value="UniProtKB-KW"/>
</dbReference>
<feature type="transmembrane region" description="Helical" evidence="9">
    <location>
        <begin position="32"/>
        <end position="51"/>
    </location>
</feature>
<dbReference type="EMBL" id="PEWN01000054">
    <property type="protein sequence ID" value="PIU51627.1"/>
    <property type="molecule type" value="Genomic_DNA"/>
</dbReference>
<gene>
    <name evidence="10" type="primary">ftsL</name>
    <name evidence="10" type="ORF">COS91_03475</name>
</gene>
<dbReference type="GO" id="GO:0005886">
    <property type="term" value="C:plasma membrane"/>
    <property type="evidence" value="ECO:0007669"/>
    <property type="project" value="UniProtKB-SubCell"/>
</dbReference>